<sequence length="460" mass="51643">NYEVTAKKFQEQREALLKDFEQGVETGHKVLSGIFGRLFLKEARGLISETLALKKQDAFLQSIDKGKTEIVKKKKIDKDAGNSASQPVDNSISTEVSKKSKKKKRKSVPTSSSSDNQPVTIQHDNLMSSQEPEPQSNDPSTSQDSCHAEEQKTLIDTMTDDNLNNNTNFTQSINLESTVKPPILDSSQVFQEPQTTYPDEFQDNGLNNNNKSFDGENMAKSPVLDSSQDLSVPRPHEFQEPPQRRISTPPGLNTNTNTLRLNQCPITKGNSTPEGFMDLDNFSRADLILLVQNLLSEKTQLVKTLVSMQQEVKAVTDRYTNLVEMSREREFQTFQLFEAHKKLEMDEATKYIQKLEARISQLEKNKVRGINGEYVDPWRSHIAGSRSNVRCGNCGGQNHISQECITGCRYCGDLGHLSELCSSSMNGTNLESDRFCKDNACPPNLNKNEDVIRQNGPQLF</sequence>
<organism evidence="1 2">
    <name type="scientific">Racocetra persica</name>
    <dbReference type="NCBI Taxonomy" id="160502"/>
    <lineage>
        <taxon>Eukaryota</taxon>
        <taxon>Fungi</taxon>
        <taxon>Fungi incertae sedis</taxon>
        <taxon>Mucoromycota</taxon>
        <taxon>Glomeromycotina</taxon>
        <taxon>Glomeromycetes</taxon>
        <taxon>Diversisporales</taxon>
        <taxon>Gigasporaceae</taxon>
        <taxon>Racocetra</taxon>
    </lineage>
</organism>
<protein>
    <submittedName>
        <fullName evidence="1">417_t:CDS:1</fullName>
    </submittedName>
</protein>
<evidence type="ECO:0000313" key="2">
    <source>
        <dbReference type="Proteomes" id="UP000789920"/>
    </source>
</evidence>
<gene>
    <name evidence="1" type="ORF">RPERSI_LOCUS23104</name>
</gene>
<keyword evidence="2" id="KW-1185">Reference proteome</keyword>
<feature type="non-terminal residue" evidence="1">
    <location>
        <position position="1"/>
    </location>
</feature>
<proteinExistence type="predicted"/>
<dbReference type="EMBL" id="CAJVQC010071396">
    <property type="protein sequence ID" value="CAG8810544.1"/>
    <property type="molecule type" value="Genomic_DNA"/>
</dbReference>
<reference evidence="1" key="1">
    <citation type="submission" date="2021-06" db="EMBL/GenBank/DDBJ databases">
        <authorList>
            <person name="Kallberg Y."/>
            <person name="Tangrot J."/>
            <person name="Rosling A."/>
        </authorList>
    </citation>
    <scope>NUCLEOTIDE SEQUENCE</scope>
    <source>
        <strain evidence="1">MA461A</strain>
    </source>
</reference>
<evidence type="ECO:0000313" key="1">
    <source>
        <dbReference type="EMBL" id="CAG8810544.1"/>
    </source>
</evidence>
<name>A0ACA9RUZ7_9GLOM</name>
<accession>A0ACA9RUZ7</accession>
<dbReference type="Proteomes" id="UP000789920">
    <property type="component" value="Unassembled WGS sequence"/>
</dbReference>
<comment type="caution">
    <text evidence="1">The sequence shown here is derived from an EMBL/GenBank/DDBJ whole genome shotgun (WGS) entry which is preliminary data.</text>
</comment>